<dbReference type="PANTHER" id="PTHR21198:SF7">
    <property type="entry name" value="ASPARTATE-GLUTAMATE RACEMASE FAMILY"/>
    <property type="match status" value="1"/>
</dbReference>
<dbReference type="NCBIfam" id="TIGR00035">
    <property type="entry name" value="asp_race"/>
    <property type="match status" value="1"/>
</dbReference>
<keyword evidence="2" id="KW-0413">Isomerase</keyword>
<accession>A0A1F5PAI0</accession>
<reference evidence="3 4" key="1">
    <citation type="journal article" date="2016" name="Nat. Commun.">
        <title>Thousands of microbial genomes shed light on interconnected biogeochemical processes in an aquifer system.</title>
        <authorList>
            <person name="Anantharaman K."/>
            <person name="Brown C.T."/>
            <person name="Hug L.A."/>
            <person name="Sharon I."/>
            <person name="Castelle C.J."/>
            <person name="Probst A.J."/>
            <person name="Thomas B.C."/>
            <person name="Singh A."/>
            <person name="Wilkins M.J."/>
            <person name="Karaoz U."/>
            <person name="Brodie E.L."/>
            <person name="Williams K.H."/>
            <person name="Hubbard S.S."/>
            <person name="Banfield J.F."/>
        </authorList>
    </citation>
    <scope>NUCLEOTIDE SEQUENCE [LARGE SCALE GENOMIC DNA]</scope>
</reference>
<sequence length="230" mass="25622">MKTLGILGGVGPETTSKVYHSVIDSIRKNGGKYYPSIIIYNLSWPFSLENEIIVRGRNSEQMIPYLKMGAKILERAGATFAILPCNTLHKHIDEIRAAMTIPFLSIVEETKFKLHSLKINKVGILASQTTISSNLYGKALKQGGIEQVQPNQDEQNEINRIIIQLVRGKHEKLHAKKISQICASLNKREAKSILLACTDLQLIKGIKSPVPIIDTTEVLIEASVRELLKK</sequence>
<evidence type="ECO:0000313" key="4">
    <source>
        <dbReference type="Proteomes" id="UP000176786"/>
    </source>
</evidence>
<dbReference type="PANTHER" id="PTHR21198">
    <property type="entry name" value="GLUTAMATE RACEMASE"/>
    <property type="match status" value="1"/>
</dbReference>
<evidence type="ECO:0000256" key="1">
    <source>
        <dbReference type="ARBA" id="ARBA00007847"/>
    </source>
</evidence>
<evidence type="ECO:0000256" key="2">
    <source>
        <dbReference type="ARBA" id="ARBA00023235"/>
    </source>
</evidence>
<dbReference type="AlphaFoldDB" id="A0A1F5PAI0"/>
<dbReference type="InterPro" id="IPR015942">
    <property type="entry name" value="Asp/Glu/hydantoin_racemase"/>
</dbReference>
<evidence type="ECO:0008006" key="5">
    <source>
        <dbReference type="Google" id="ProtNLM"/>
    </source>
</evidence>
<dbReference type="EMBL" id="MFES01000001">
    <property type="protein sequence ID" value="OGE86670.1"/>
    <property type="molecule type" value="Genomic_DNA"/>
</dbReference>
<protein>
    <recommendedName>
        <fullName evidence="5">Aspartate racemase</fullName>
    </recommendedName>
</protein>
<comment type="similarity">
    <text evidence="1">Belongs to the aspartate/glutamate racemases family.</text>
</comment>
<dbReference type="SUPFAM" id="SSF53681">
    <property type="entry name" value="Aspartate/glutamate racemase"/>
    <property type="match status" value="2"/>
</dbReference>
<dbReference type="Pfam" id="PF01177">
    <property type="entry name" value="Asp_Glu_race"/>
    <property type="match status" value="1"/>
</dbReference>
<name>A0A1F5PAI0_9BACT</name>
<dbReference type="Proteomes" id="UP000176786">
    <property type="component" value="Unassembled WGS sequence"/>
</dbReference>
<evidence type="ECO:0000313" key="3">
    <source>
        <dbReference type="EMBL" id="OGE86670.1"/>
    </source>
</evidence>
<dbReference type="Gene3D" id="3.40.50.1860">
    <property type="match status" value="2"/>
</dbReference>
<dbReference type="InterPro" id="IPR001920">
    <property type="entry name" value="Asp/Glu_race"/>
</dbReference>
<comment type="caution">
    <text evidence="3">The sequence shown here is derived from an EMBL/GenBank/DDBJ whole genome shotgun (WGS) entry which is preliminary data.</text>
</comment>
<dbReference type="STRING" id="1817832.A3J48_01885"/>
<gene>
    <name evidence="3" type="ORF">A3J48_01885</name>
</gene>
<dbReference type="InterPro" id="IPR004380">
    <property type="entry name" value="Asp_race"/>
</dbReference>
<organism evidence="3 4">
    <name type="scientific">Candidatus Doudnabacteria bacterium RIFCSPHIGHO2_02_FULL_46_11</name>
    <dbReference type="NCBI Taxonomy" id="1817832"/>
    <lineage>
        <taxon>Bacteria</taxon>
        <taxon>Candidatus Doudnaibacteriota</taxon>
    </lineage>
</organism>
<dbReference type="GO" id="GO:0047661">
    <property type="term" value="F:amino-acid racemase activity"/>
    <property type="evidence" value="ECO:0007669"/>
    <property type="project" value="InterPro"/>
</dbReference>
<proteinExistence type="inferred from homology"/>